<name>A0A4Y6PQJ8_PERCE</name>
<dbReference type="AlphaFoldDB" id="A0A4Y6PQJ8"/>
<dbReference type="EMBL" id="CP041186">
    <property type="protein sequence ID" value="QDG50055.1"/>
    <property type="molecule type" value="Genomic_DNA"/>
</dbReference>
<sequence length="258" mass="27261">MSHKTLILALIASLALAAACDKPAPESSSSKTADESVEKRDEPGAEQANPEEASPEVPQAPEVQPESVSGSPFAKYDLAAITEKWQGSWVVPATLSASTAWKVEGDKVTVLREDGEKTLGFEVIAPCQLVLTEKHEGGSTKSFKTFSVADSRIYAGLGNAGMLTDEGAVVCAGGKIYELTNDGCNVWKERFGKWESEKAPADAKAGCSMSDGTFRAGAYKLDTVDGALVNMQMKGNIAQPHDSFEAAKAALKAMQAEK</sequence>
<dbReference type="PROSITE" id="PS51257">
    <property type="entry name" value="PROKAR_LIPOPROTEIN"/>
    <property type="match status" value="1"/>
</dbReference>
<feature type="chain" id="PRO_5030106249" description="Lipoprotein" evidence="2">
    <location>
        <begin position="18"/>
        <end position="258"/>
    </location>
</feature>
<evidence type="ECO:0000256" key="1">
    <source>
        <dbReference type="SAM" id="MobiDB-lite"/>
    </source>
</evidence>
<gene>
    <name evidence="3" type="ORF">FIV42_04675</name>
</gene>
<proteinExistence type="predicted"/>
<reference evidence="3 4" key="1">
    <citation type="submission" date="2019-06" db="EMBL/GenBank/DDBJ databases">
        <title>Persicimonas caeni gen. nov., sp. nov., a predatory bacterium isolated from solar saltern.</title>
        <authorList>
            <person name="Wang S."/>
        </authorList>
    </citation>
    <scope>NUCLEOTIDE SEQUENCE [LARGE SCALE GENOMIC DNA]</scope>
    <source>
        <strain evidence="3 4">YN101</strain>
    </source>
</reference>
<feature type="region of interest" description="Disordered" evidence="1">
    <location>
        <begin position="21"/>
        <end position="69"/>
    </location>
</feature>
<feature type="signal peptide" evidence="2">
    <location>
        <begin position="1"/>
        <end position="17"/>
    </location>
</feature>
<feature type="compositionally biased region" description="Low complexity" evidence="1">
    <location>
        <begin position="55"/>
        <end position="68"/>
    </location>
</feature>
<dbReference type="OrthoDB" id="5523191at2"/>
<evidence type="ECO:0000313" key="4">
    <source>
        <dbReference type="Proteomes" id="UP000315995"/>
    </source>
</evidence>
<keyword evidence="2" id="KW-0732">Signal</keyword>
<keyword evidence="4" id="KW-1185">Reference proteome</keyword>
<feature type="compositionally biased region" description="Basic and acidic residues" evidence="1">
    <location>
        <begin position="32"/>
        <end position="43"/>
    </location>
</feature>
<dbReference type="RefSeq" id="WP_141196551.1">
    <property type="nucleotide sequence ID" value="NZ_CP041186.1"/>
</dbReference>
<evidence type="ECO:0000313" key="3">
    <source>
        <dbReference type="EMBL" id="QDG50055.1"/>
    </source>
</evidence>
<accession>A0A4Y6PQJ8</accession>
<accession>A0A5B8Y5H4</accession>
<protein>
    <recommendedName>
        <fullName evidence="5">Lipoprotein</fullName>
    </recommendedName>
</protein>
<evidence type="ECO:0008006" key="5">
    <source>
        <dbReference type="Google" id="ProtNLM"/>
    </source>
</evidence>
<evidence type="ECO:0000256" key="2">
    <source>
        <dbReference type="SAM" id="SignalP"/>
    </source>
</evidence>
<organism evidence="3 4">
    <name type="scientific">Persicimonas caeni</name>
    <dbReference type="NCBI Taxonomy" id="2292766"/>
    <lineage>
        <taxon>Bacteria</taxon>
        <taxon>Deltaproteobacteria</taxon>
        <taxon>Bradymonadales</taxon>
        <taxon>Bradymonadaceae</taxon>
        <taxon>Persicimonas</taxon>
    </lineage>
</organism>
<dbReference type="Proteomes" id="UP000315995">
    <property type="component" value="Chromosome"/>
</dbReference>